<dbReference type="Pfam" id="PF18765">
    <property type="entry name" value="Polbeta"/>
    <property type="match status" value="1"/>
</dbReference>
<dbReference type="PANTHER" id="PTHR33933:SF1">
    <property type="entry name" value="PROTEIN ADENYLYLTRANSFERASE MNTA-RELATED"/>
    <property type="match status" value="1"/>
</dbReference>
<dbReference type="GO" id="GO:0016740">
    <property type="term" value="F:transferase activity"/>
    <property type="evidence" value="ECO:0007669"/>
    <property type="project" value="UniProtKB-KW"/>
</dbReference>
<dbReference type="AlphaFoldDB" id="A0A3R9PFT2"/>
<dbReference type="InterPro" id="IPR052548">
    <property type="entry name" value="Type_VII_TA_antitoxin"/>
</dbReference>
<name>A0A3R9PFT2_9CREN</name>
<feature type="domain" description="Polymerase beta nucleotidyltransferase" evidence="1">
    <location>
        <begin position="7"/>
        <end position="77"/>
    </location>
</feature>
<dbReference type="OrthoDB" id="9287at2157"/>
<accession>A0A3R9PFT2</accession>
<comment type="caution">
    <text evidence="2">The sequence shown here is derived from an EMBL/GenBank/DDBJ whole genome shotgun (WGS) entry which is preliminary data.</text>
</comment>
<dbReference type="EMBL" id="RCOS01000163">
    <property type="protein sequence ID" value="RSN72237.1"/>
    <property type="molecule type" value="Genomic_DNA"/>
</dbReference>
<dbReference type="SUPFAM" id="SSF81301">
    <property type="entry name" value="Nucleotidyltransferase"/>
    <property type="match status" value="1"/>
</dbReference>
<dbReference type="RefSeq" id="WP_125672688.1">
    <property type="nucleotide sequence ID" value="NZ_RCOS01000163.1"/>
</dbReference>
<sequence>MMEILDEIRKIAMKRKEILAAGLFGSLARGNYNERSDIDVFVITERELSLEEQDKLYHEFSGLIERFKRDVTVLVYDIEGLKKVPSWQTLNLIRDAIFAYDRGGIKEVFREILRKAEERGIVYDEKDGVFKLRRPGRVVFSL</sequence>
<organism evidence="2 3">
    <name type="scientific">Candidatus Methanodesulfokora washburnensis</name>
    <dbReference type="NCBI Taxonomy" id="2478471"/>
    <lineage>
        <taxon>Archaea</taxon>
        <taxon>Thermoproteota</taxon>
        <taxon>Candidatus Korarchaeia</taxon>
        <taxon>Candidatus Korarchaeia incertae sedis</taxon>
        <taxon>Candidatus Methanodesulfokora</taxon>
    </lineage>
</organism>
<dbReference type="CDD" id="cd05403">
    <property type="entry name" value="NT_KNTase_like"/>
    <property type="match status" value="1"/>
</dbReference>
<protein>
    <submittedName>
        <fullName evidence="2">Nucleotidyltransferase domain-containing protein</fullName>
    </submittedName>
</protein>
<dbReference type="Gene3D" id="3.30.460.10">
    <property type="entry name" value="Beta Polymerase, domain 2"/>
    <property type="match status" value="1"/>
</dbReference>
<evidence type="ECO:0000313" key="3">
    <source>
        <dbReference type="Proteomes" id="UP000277582"/>
    </source>
</evidence>
<proteinExistence type="predicted"/>
<evidence type="ECO:0000259" key="1">
    <source>
        <dbReference type="Pfam" id="PF18765"/>
    </source>
</evidence>
<dbReference type="InterPro" id="IPR043519">
    <property type="entry name" value="NT_sf"/>
</dbReference>
<keyword evidence="2" id="KW-0808">Transferase</keyword>
<keyword evidence="3" id="KW-1185">Reference proteome</keyword>
<gene>
    <name evidence="2" type="ORF">D6D85_14660</name>
</gene>
<dbReference type="PANTHER" id="PTHR33933">
    <property type="entry name" value="NUCLEOTIDYLTRANSFERASE"/>
    <property type="match status" value="1"/>
</dbReference>
<dbReference type="InterPro" id="IPR041633">
    <property type="entry name" value="Polbeta"/>
</dbReference>
<reference evidence="2 3" key="1">
    <citation type="submission" date="2018-10" db="EMBL/GenBank/DDBJ databases">
        <title>Co-occurring genomic capacity for anaerobic methane metabolism and dissimilatory sulfite reduction discovered in the Korarchaeota.</title>
        <authorList>
            <person name="Mckay L.J."/>
            <person name="Dlakic M."/>
            <person name="Fields M.W."/>
            <person name="Delmont T.O."/>
            <person name="Eren A.M."/>
            <person name="Jay Z.J."/>
            <person name="Klingelsmith K.B."/>
            <person name="Rusch D.B."/>
            <person name="Inskeep W.P."/>
        </authorList>
    </citation>
    <scope>NUCLEOTIDE SEQUENCE [LARGE SCALE GENOMIC DNA]</scope>
    <source>
        <strain evidence="2 3">MDKW</strain>
    </source>
</reference>
<dbReference type="Proteomes" id="UP000277582">
    <property type="component" value="Unassembled WGS sequence"/>
</dbReference>
<evidence type="ECO:0000313" key="2">
    <source>
        <dbReference type="EMBL" id="RSN72237.1"/>
    </source>
</evidence>